<protein>
    <submittedName>
        <fullName evidence="3">Polymer-forming protein</fullName>
    </submittedName>
</protein>
<evidence type="ECO:0000313" key="3">
    <source>
        <dbReference type="EMBL" id="SHH74401.1"/>
    </source>
</evidence>
<dbReference type="Proteomes" id="UP000184139">
    <property type="component" value="Unassembled WGS sequence"/>
</dbReference>
<dbReference type="STRING" id="1121409.SAMN02745124_01680"/>
<dbReference type="AlphaFoldDB" id="A0A1M5VGS1"/>
<dbReference type="OrthoDB" id="5432602at2"/>
<sequence length="311" mass="32780">MTQRRVPDSHISEEMTITGEIHFRGLLRLDGTVEGSLRGDQLELGATGRFSGEADLQQLNCHGMINGRVNAKRVHLYQTARVAGSVAAEELSMAAGAVLDVLIGVGGAALQPPALADSAYTEQQRATGPAPVEPITDGNSPEPADGNAPDDVIDSLVGAIQGGSRLVVAVSDDLDERAGFCRLARSRLGDFYRVIVIDSPGGSVRDILLGVGRQLAIELPDQSSSTTIWHGVQQGLDSGREGQPCLLLIENGETMFPATLEGILRLFAETTGGSAPPLILTGTTDLKKLQDLDSTAAGFWEPDCLFELPSA</sequence>
<evidence type="ECO:0000313" key="4">
    <source>
        <dbReference type="Proteomes" id="UP000184139"/>
    </source>
</evidence>
<organism evidence="3 4">
    <name type="scientific">Desulfofustis glycolicus DSM 9705</name>
    <dbReference type="NCBI Taxonomy" id="1121409"/>
    <lineage>
        <taxon>Bacteria</taxon>
        <taxon>Pseudomonadati</taxon>
        <taxon>Thermodesulfobacteriota</taxon>
        <taxon>Desulfobulbia</taxon>
        <taxon>Desulfobulbales</taxon>
        <taxon>Desulfocapsaceae</taxon>
        <taxon>Desulfofustis</taxon>
    </lineage>
</organism>
<dbReference type="Pfam" id="PF04519">
    <property type="entry name" value="Bactofilin"/>
    <property type="match status" value="1"/>
</dbReference>
<name>A0A1M5VGS1_9BACT</name>
<evidence type="ECO:0000256" key="2">
    <source>
        <dbReference type="SAM" id="MobiDB-lite"/>
    </source>
</evidence>
<dbReference type="EMBL" id="FQXS01000008">
    <property type="protein sequence ID" value="SHH74401.1"/>
    <property type="molecule type" value="Genomic_DNA"/>
</dbReference>
<keyword evidence="4" id="KW-1185">Reference proteome</keyword>
<dbReference type="PANTHER" id="PTHR35024:SF4">
    <property type="entry name" value="POLYMER-FORMING CYTOSKELETAL PROTEIN"/>
    <property type="match status" value="1"/>
</dbReference>
<feature type="region of interest" description="Disordered" evidence="2">
    <location>
        <begin position="119"/>
        <end position="150"/>
    </location>
</feature>
<gene>
    <name evidence="3" type="ORF">SAMN02745124_01680</name>
</gene>
<comment type="similarity">
    <text evidence="1">Belongs to the bactofilin family.</text>
</comment>
<dbReference type="InterPro" id="IPR007607">
    <property type="entry name" value="BacA/B"/>
</dbReference>
<proteinExistence type="inferred from homology"/>
<evidence type="ECO:0000256" key="1">
    <source>
        <dbReference type="ARBA" id="ARBA00044755"/>
    </source>
</evidence>
<dbReference type="RefSeq" id="WP_073375105.1">
    <property type="nucleotide sequence ID" value="NZ_FQXS01000008.1"/>
</dbReference>
<reference evidence="3 4" key="1">
    <citation type="submission" date="2016-11" db="EMBL/GenBank/DDBJ databases">
        <authorList>
            <person name="Jaros S."/>
            <person name="Januszkiewicz K."/>
            <person name="Wedrychowicz H."/>
        </authorList>
    </citation>
    <scope>NUCLEOTIDE SEQUENCE [LARGE SCALE GENOMIC DNA]</scope>
    <source>
        <strain evidence="3 4">DSM 9705</strain>
    </source>
</reference>
<dbReference type="PANTHER" id="PTHR35024">
    <property type="entry name" value="HYPOTHETICAL CYTOSOLIC PROTEIN"/>
    <property type="match status" value="1"/>
</dbReference>
<accession>A0A1M5VGS1</accession>